<dbReference type="Pfam" id="PF13489">
    <property type="entry name" value="Methyltransf_23"/>
    <property type="match status" value="1"/>
</dbReference>
<name>A0AAU7JJD3_9HYPH</name>
<dbReference type="EMBL" id="CP157484">
    <property type="protein sequence ID" value="XBO40517.1"/>
    <property type="molecule type" value="Genomic_DNA"/>
</dbReference>
<dbReference type="SUPFAM" id="SSF53335">
    <property type="entry name" value="S-adenosyl-L-methionine-dependent methyltransferases"/>
    <property type="match status" value="1"/>
</dbReference>
<evidence type="ECO:0000313" key="1">
    <source>
        <dbReference type="EMBL" id="XBO40517.1"/>
    </source>
</evidence>
<keyword evidence="1" id="KW-0808">Transferase</keyword>
<dbReference type="Gene3D" id="3.40.50.150">
    <property type="entry name" value="Vaccinia Virus protein VP39"/>
    <property type="match status" value="1"/>
</dbReference>
<dbReference type="InterPro" id="IPR029063">
    <property type="entry name" value="SAM-dependent_MTases_sf"/>
</dbReference>
<dbReference type="PANTHER" id="PTHR43861">
    <property type="entry name" value="TRANS-ACONITATE 2-METHYLTRANSFERASE-RELATED"/>
    <property type="match status" value="1"/>
</dbReference>
<accession>A0AAU7JJD3</accession>
<dbReference type="RefSeq" id="WP_406857378.1">
    <property type="nucleotide sequence ID" value="NZ_CP157484.1"/>
</dbReference>
<dbReference type="CDD" id="cd02440">
    <property type="entry name" value="AdoMet_MTases"/>
    <property type="match status" value="1"/>
</dbReference>
<proteinExistence type="predicted"/>
<dbReference type="AlphaFoldDB" id="A0AAU7JJD3"/>
<dbReference type="GO" id="GO:0008168">
    <property type="term" value="F:methyltransferase activity"/>
    <property type="evidence" value="ECO:0007669"/>
    <property type="project" value="UniProtKB-KW"/>
</dbReference>
<organism evidence="1">
    <name type="scientific">Alsobacter sp. KACC 23698</name>
    <dbReference type="NCBI Taxonomy" id="3149229"/>
    <lineage>
        <taxon>Bacteria</taxon>
        <taxon>Pseudomonadati</taxon>
        <taxon>Pseudomonadota</taxon>
        <taxon>Alphaproteobacteria</taxon>
        <taxon>Hyphomicrobiales</taxon>
        <taxon>Alsobacteraceae</taxon>
        <taxon>Alsobacter</taxon>
    </lineage>
</organism>
<keyword evidence="1" id="KW-0489">Methyltransferase</keyword>
<sequence length="273" mass="30095">MDRVERESARARRAYSDLSARFANLTAAMRDGGAENETAKPAPDAQDAALSPLLSRFYATFEDRFRGSREEVRDRVAALLPEVRETLDRLGGGRVVDLGCGRGEWLEVVQQAGYDVLGVDNNEAQLGSARERGLPVLRADALEWLCAQPDGSIAVATAFHLVEHLPFPVLVRFCLEMQRVLAPGGSLLFETPNPENVLVGAWSFHLDPTHQKPLPPELLECLLDTVGFEAVRVRMLHPHPWRQGFLSKGGLPPEVVELLFGPLDYAVVASKPR</sequence>
<gene>
    <name evidence="1" type="ORF">ABEG18_07065</name>
</gene>
<reference evidence="1" key="1">
    <citation type="submission" date="2024-05" db="EMBL/GenBank/DDBJ databases">
        <authorList>
            <person name="Kim S."/>
            <person name="Heo J."/>
            <person name="Choi H."/>
            <person name="Choi Y."/>
            <person name="Kwon S.-W."/>
            <person name="Kim Y."/>
        </authorList>
    </citation>
    <scope>NUCLEOTIDE SEQUENCE</scope>
    <source>
        <strain evidence="1">KACC 23698</strain>
    </source>
</reference>
<dbReference type="GO" id="GO:0032259">
    <property type="term" value="P:methylation"/>
    <property type="evidence" value="ECO:0007669"/>
    <property type="project" value="UniProtKB-KW"/>
</dbReference>
<protein>
    <submittedName>
        <fullName evidence="1">Class I SAM-dependent methyltransferase</fullName>
        <ecNumber evidence="1">2.1.1.-</ecNumber>
    </submittedName>
</protein>
<dbReference type="EC" id="2.1.1.-" evidence="1"/>